<dbReference type="AlphaFoldDB" id="A0AAN7M3V0"/>
<dbReference type="Gene3D" id="3.40.50.2000">
    <property type="entry name" value="Glycogen Phosphorylase B"/>
    <property type="match status" value="1"/>
</dbReference>
<accession>A0AAN7M3V0</accession>
<dbReference type="Proteomes" id="UP001346149">
    <property type="component" value="Unassembled WGS sequence"/>
</dbReference>
<evidence type="ECO:0000313" key="1">
    <source>
        <dbReference type="EMBL" id="KAK4798686.1"/>
    </source>
</evidence>
<sequence length="141" mass="15551">MPSPSLKAGDHIILIIPHNFTIHPLPPPMAPQEEDDSIHFLLLPFMSQSHLIPFVDLAKLLAGRGHTVTLLLTPLNALRLRPSLPSDESPADPNLKMQFLVMPFPGEAAKRAVEEGGSSYKNITLMINHVRTLVKAIERSI</sequence>
<organism evidence="1 2">
    <name type="scientific">Trapa natans</name>
    <name type="common">Water chestnut</name>
    <dbReference type="NCBI Taxonomy" id="22666"/>
    <lineage>
        <taxon>Eukaryota</taxon>
        <taxon>Viridiplantae</taxon>
        <taxon>Streptophyta</taxon>
        <taxon>Embryophyta</taxon>
        <taxon>Tracheophyta</taxon>
        <taxon>Spermatophyta</taxon>
        <taxon>Magnoliopsida</taxon>
        <taxon>eudicotyledons</taxon>
        <taxon>Gunneridae</taxon>
        <taxon>Pentapetalae</taxon>
        <taxon>rosids</taxon>
        <taxon>malvids</taxon>
        <taxon>Myrtales</taxon>
        <taxon>Lythraceae</taxon>
        <taxon>Trapa</taxon>
    </lineage>
</organism>
<dbReference type="SUPFAM" id="SSF53756">
    <property type="entry name" value="UDP-Glycosyltransferase/glycogen phosphorylase"/>
    <property type="match status" value="1"/>
</dbReference>
<comment type="caution">
    <text evidence="1">The sequence shown here is derived from an EMBL/GenBank/DDBJ whole genome shotgun (WGS) entry which is preliminary data.</text>
</comment>
<dbReference type="EMBL" id="JAXQNO010000005">
    <property type="protein sequence ID" value="KAK4798686.1"/>
    <property type="molecule type" value="Genomic_DNA"/>
</dbReference>
<keyword evidence="2" id="KW-1185">Reference proteome</keyword>
<proteinExistence type="predicted"/>
<reference evidence="1 2" key="1">
    <citation type="journal article" date="2023" name="Hortic Res">
        <title>Pangenome of water caltrop reveals structural variations and asymmetric subgenome divergence after allopolyploidization.</title>
        <authorList>
            <person name="Zhang X."/>
            <person name="Chen Y."/>
            <person name="Wang L."/>
            <person name="Yuan Y."/>
            <person name="Fang M."/>
            <person name="Shi L."/>
            <person name="Lu R."/>
            <person name="Comes H.P."/>
            <person name="Ma Y."/>
            <person name="Chen Y."/>
            <person name="Huang G."/>
            <person name="Zhou Y."/>
            <person name="Zheng Z."/>
            <person name="Qiu Y."/>
        </authorList>
    </citation>
    <scope>NUCLEOTIDE SEQUENCE [LARGE SCALE GENOMIC DNA]</scope>
    <source>
        <strain evidence="1">F231</strain>
    </source>
</reference>
<protein>
    <submittedName>
        <fullName evidence="1">Uncharacterized protein</fullName>
    </submittedName>
</protein>
<gene>
    <name evidence="1" type="ORF">SAY86_031012</name>
</gene>
<evidence type="ECO:0000313" key="2">
    <source>
        <dbReference type="Proteomes" id="UP001346149"/>
    </source>
</evidence>
<name>A0AAN7M3V0_TRANT</name>